<dbReference type="UniPathway" id="UPA00334">
    <property type="reaction ID" value="UER00455"/>
</dbReference>
<comment type="catalytic activity">
    <reaction evidence="4 6">
        <text>L-kynurenine + H2O = anthranilate + L-alanine + H(+)</text>
        <dbReference type="Rhea" id="RHEA:16813"/>
        <dbReference type="ChEBI" id="CHEBI:15377"/>
        <dbReference type="ChEBI" id="CHEBI:15378"/>
        <dbReference type="ChEBI" id="CHEBI:16567"/>
        <dbReference type="ChEBI" id="CHEBI:57959"/>
        <dbReference type="ChEBI" id="CHEBI:57972"/>
        <dbReference type="EC" id="3.7.1.3"/>
    </reaction>
</comment>
<comment type="caution">
    <text evidence="7">The sequence shown here is derived from an EMBL/GenBank/DDBJ whole genome shotgun (WGS) entry which is preliminary data.</text>
</comment>
<dbReference type="PANTHER" id="PTHR14084:SF0">
    <property type="entry name" value="KYNURENINASE"/>
    <property type="match status" value="1"/>
</dbReference>
<dbReference type="GO" id="GO:0043420">
    <property type="term" value="P:anthranilate metabolic process"/>
    <property type="evidence" value="ECO:0007669"/>
    <property type="project" value="TreeGrafter"/>
</dbReference>
<feature type="binding site" evidence="4">
    <location>
        <position position="282"/>
    </location>
    <ligand>
        <name>pyridoxal 5'-phosphate</name>
        <dbReference type="ChEBI" id="CHEBI:597326"/>
    </ligand>
</feature>
<comment type="pathway">
    <text evidence="4 6">Amino-acid degradation; L-kynurenine degradation; L-alanine and anthranilate from L-kynurenine: step 1/1.</text>
</comment>
<comment type="similarity">
    <text evidence="4 6">Belongs to the kynureninase family.</text>
</comment>
<reference evidence="8" key="1">
    <citation type="journal article" date="2018" name="Front. Microbiol.">
        <title>Genome-Based Analysis Reveals the Taxonomy and Diversity of the Family Idiomarinaceae.</title>
        <authorList>
            <person name="Liu Y."/>
            <person name="Lai Q."/>
            <person name="Shao Z."/>
        </authorList>
    </citation>
    <scope>NUCLEOTIDE SEQUENCE [LARGE SCALE GENOMIC DNA]</scope>
    <source>
        <strain evidence="8">AIS</strain>
    </source>
</reference>
<feature type="modified residue" description="N6-(pyridoxal phosphate)lysine" evidence="4">
    <location>
        <position position="224"/>
    </location>
</feature>
<dbReference type="InterPro" id="IPR010111">
    <property type="entry name" value="Kynureninase"/>
</dbReference>
<comment type="subunit">
    <text evidence="4 6">Homodimer.</text>
</comment>
<evidence type="ECO:0000256" key="5">
    <source>
        <dbReference type="NCBIfam" id="TIGR01814"/>
    </source>
</evidence>
<comment type="function">
    <text evidence="4 6">Catalyzes the cleavage of L-kynurenine (L-Kyn) and L-3-hydroxykynurenine (L-3OHKyn) into anthranilic acid (AA) and 3-hydroxyanthranilic acid (3-OHAA), respectively.</text>
</comment>
<dbReference type="Proteomes" id="UP000286934">
    <property type="component" value="Unassembled WGS sequence"/>
</dbReference>
<dbReference type="GO" id="GO:0097053">
    <property type="term" value="P:L-kynurenine catabolic process"/>
    <property type="evidence" value="ECO:0007669"/>
    <property type="project" value="UniProtKB-UniRule"/>
</dbReference>
<feature type="binding site" evidence="4">
    <location>
        <position position="223"/>
    </location>
    <ligand>
        <name>pyridoxal 5'-phosphate</name>
        <dbReference type="ChEBI" id="CHEBI:597326"/>
    </ligand>
</feature>
<dbReference type="GO" id="GO:0019805">
    <property type="term" value="P:quinolinate biosynthetic process"/>
    <property type="evidence" value="ECO:0007669"/>
    <property type="project" value="UniProtKB-UniRule"/>
</dbReference>
<sequence length="416" mass="46065">MPFTDSDLQHPLDKRDPLAALRQEFHIPANTIYFDGNSLGLLSHRVQERVTQTLQKQWGNDVITSWNKHNWINLPLTIGDKIGHLIGAPKGHTVCCDSTSINLFKVLSAALQLNDGRAEVLSTEDNFPTDLYMVQGLHQLLGERCTLRLVPEGELLNSISSETAVVLATEVNFRTGRRLPLTKLSKKAREQGALTIIDLAHSAGAMPVELLNHDIDFAIGCTYKYLNAGPGAPAFLYVAPRHLTDNVKPLQPLFGWLGHAQPFEFSVDYAPADGIRQFITGTPPILALAAVDAALDIFNGVDMAELREKSVGLSNYWLERMAAEGLLEQMPSISPSEAEERGSQLAFEHEHAFAICQALIAEGIIADFRAPKYLRIGFSPLYNTYAEVKQAVAALADIVHKHHYEREEFQQRNAVT</sequence>
<evidence type="ECO:0000256" key="2">
    <source>
        <dbReference type="ARBA" id="ARBA00022801"/>
    </source>
</evidence>
<dbReference type="OrthoDB" id="9812626at2"/>
<dbReference type="GO" id="GO:0005737">
    <property type="term" value="C:cytoplasm"/>
    <property type="evidence" value="ECO:0007669"/>
    <property type="project" value="UniProtKB-UniRule"/>
</dbReference>
<dbReference type="SUPFAM" id="SSF53383">
    <property type="entry name" value="PLP-dependent transferases"/>
    <property type="match status" value="1"/>
</dbReference>
<keyword evidence="1 4" id="KW-0662">Pyridine nucleotide biosynthesis</keyword>
<dbReference type="GO" id="GO:0009435">
    <property type="term" value="P:NAD+ biosynthetic process"/>
    <property type="evidence" value="ECO:0007669"/>
    <property type="project" value="UniProtKB-UniRule"/>
</dbReference>
<evidence type="ECO:0000256" key="1">
    <source>
        <dbReference type="ARBA" id="ARBA00022642"/>
    </source>
</evidence>
<dbReference type="GO" id="GO:0030170">
    <property type="term" value="F:pyridoxal phosphate binding"/>
    <property type="evidence" value="ECO:0007669"/>
    <property type="project" value="UniProtKB-UniRule"/>
</dbReference>
<dbReference type="HAMAP" id="MF_01970">
    <property type="entry name" value="Kynureninase"/>
    <property type="match status" value="1"/>
</dbReference>
<feature type="binding site" evidence="4">
    <location>
        <position position="256"/>
    </location>
    <ligand>
        <name>pyridoxal 5'-phosphate</name>
        <dbReference type="ChEBI" id="CHEBI:597326"/>
    </ligand>
</feature>
<feature type="binding site" evidence="4">
    <location>
        <position position="169"/>
    </location>
    <ligand>
        <name>pyridoxal 5'-phosphate</name>
        <dbReference type="ChEBI" id="CHEBI:597326"/>
    </ligand>
</feature>
<evidence type="ECO:0000313" key="7">
    <source>
        <dbReference type="EMBL" id="RUO36902.1"/>
    </source>
</evidence>
<evidence type="ECO:0000256" key="4">
    <source>
        <dbReference type="HAMAP-Rule" id="MF_01970"/>
    </source>
</evidence>
<dbReference type="RefSeq" id="WP_126807752.1">
    <property type="nucleotide sequence ID" value="NZ_PIPP01000003.1"/>
</dbReference>
<dbReference type="Gene3D" id="3.40.640.10">
    <property type="entry name" value="Type I PLP-dependent aspartate aminotransferase-like (Major domain)"/>
    <property type="match status" value="1"/>
</dbReference>
<comment type="cofactor">
    <cofactor evidence="4 6">
        <name>pyridoxal 5'-phosphate</name>
        <dbReference type="ChEBI" id="CHEBI:597326"/>
    </cofactor>
</comment>
<dbReference type="GO" id="GO:0019441">
    <property type="term" value="P:L-tryptophan catabolic process to kynurenine"/>
    <property type="evidence" value="ECO:0007669"/>
    <property type="project" value="TreeGrafter"/>
</dbReference>
<dbReference type="PIRSF" id="PIRSF038800">
    <property type="entry name" value="KYNU"/>
    <property type="match status" value="1"/>
</dbReference>
<keyword evidence="2 4" id="KW-0378">Hydrolase</keyword>
<dbReference type="GO" id="GO:0030429">
    <property type="term" value="F:kynureninase activity"/>
    <property type="evidence" value="ECO:0007669"/>
    <property type="project" value="UniProtKB-UniRule"/>
</dbReference>
<proteinExistence type="inferred from homology"/>
<dbReference type="InterPro" id="IPR015424">
    <property type="entry name" value="PyrdxlP-dep_Trfase"/>
</dbReference>
<feature type="binding site" evidence="4">
    <location>
        <position position="198"/>
    </location>
    <ligand>
        <name>pyridoxal 5'-phosphate</name>
        <dbReference type="ChEBI" id="CHEBI:597326"/>
    </ligand>
</feature>
<accession>A0A432WSZ8</accession>
<comment type="pathway">
    <text evidence="4 6">Cofactor biosynthesis; NAD(+) biosynthesis; quinolinate from L-kynurenine: step 2/3.</text>
</comment>
<feature type="binding site" evidence="4">
    <location>
        <position position="99"/>
    </location>
    <ligand>
        <name>pyridoxal 5'-phosphate</name>
        <dbReference type="ChEBI" id="CHEBI:597326"/>
    </ligand>
</feature>
<dbReference type="PANTHER" id="PTHR14084">
    <property type="entry name" value="KYNURENINASE"/>
    <property type="match status" value="1"/>
</dbReference>
<protein>
    <recommendedName>
        <fullName evidence="4 5">Kynureninase</fullName>
        <ecNumber evidence="4 5">3.7.1.3</ecNumber>
    </recommendedName>
    <alternativeName>
        <fullName evidence="4">L-kynurenine hydrolase</fullName>
    </alternativeName>
</protein>
<evidence type="ECO:0000313" key="8">
    <source>
        <dbReference type="Proteomes" id="UP000286934"/>
    </source>
</evidence>
<evidence type="ECO:0000256" key="3">
    <source>
        <dbReference type="ARBA" id="ARBA00022898"/>
    </source>
</evidence>
<dbReference type="InterPro" id="IPR015422">
    <property type="entry name" value="PyrdxlP-dep_Trfase_small"/>
</dbReference>
<feature type="binding site" evidence="4">
    <location>
        <position position="100"/>
    </location>
    <ligand>
        <name>pyridoxal 5'-phosphate</name>
        <dbReference type="ChEBI" id="CHEBI:597326"/>
    </ligand>
</feature>
<dbReference type="NCBIfam" id="TIGR01814">
    <property type="entry name" value="kynureninase"/>
    <property type="match status" value="1"/>
</dbReference>
<feature type="binding site" evidence="4">
    <location>
        <position position="201"/>
    </location>
    <ligand>
        <name>pyridoxal 5'-phosphate</name>
        <dbReference type="ChEBI" id="CHEBI:597326"/>
    </ligand>
</feature>
<dbReference type="EMBL" id="PIPP01000003">
    <property type="protein sequence ID" value="RUO36902.1"/>
    <property type="molecule type" value="Genomic_DNA"/>
</dbReference>
<dbReference type="UniPathway" id="UPA00253">
    <property type="reaction ID" value="UER00329"/>
</dbReference>
<name>A0A432WSZ8_9GAMM</name>
<dbReference type="Gene3D" id="3.90.1150.10">
    <property type="entry name" value="Aspartate Aminotransferase, domain 1"/>
    <property type="match status" value="1"/>
</dbReference>
<feature type="binding site" evidence="4">
    <location>
        <begin position="127"/>
        <end position="130"/>
    </location>
    <ligand>
        <name>pyridoxal 5'-phosphate</name>
        <dbReference type="ChEBI" id="CHEBI:597326"/>
    </ligand>
</feature>
<evidence type="ECO:0000256" key="6">
    <source>
        <dbReference type="PIRNR" id="PIRNR038800"/>
    </source>
</evidence>
<dbReference type="InterPro" id="IPR015421">
    <property type="entry name" value="PyrdxlP-dep_Trfase_major"/>
</dbReference>
<comment type="catalytic activity">
    <reaction evidence="6">
        <text>3-hydroxy-L-kynurenine + H2O = 3-hydroxyanthranilate + L-alanine + H(+)</text>
        <dbReference type="Rhea" id="RHEA:25143"/>
        <dbReference type="ChEBI" id="CHEBI:15377"/>
        <dbReference type="ChEBI" id="CHEBI:15378"/>
        <dbReference type="ChEBI" id="CHEBI:36559"/>
        <dbReference type="ChEBI" id="CHEBI:57972"/>
        <dbReference type="ChEBI" id="CHEBI:58125"/>
        <dbReference type="EC" id="3.7.1.3"/>
    </reaction>
</comment>
<dbReference type="AlphaFoldDB" id="A0A432WSZ8"/>
<keyword evidence="8" id="KW-1185">Reference proteome</keyword>
<dbReference type="EC" id="3.7.1.3" evidence="4 5"/>
<keyword evidence="3 4" id="KW-0663">Pyridoxal phosphate</keyword>
<organism evidence="7 8">
    <name type="scientific">Aliidiomarina shirensis</name>
    <dbReference type="NCBI Taxonomy" id="1048642"/>
    <lineage>
        <taxon>Bacteria</taxon>
        <taxon>Pseudomonadati</taxon>
        <taxon>Pseudomonadota</taxon>
        <taxon>Gammaproteobacteria</taxon>
        <taxon>Alteromonadales</taxon>
        <taxon>Idiomarinaceae</taxon>
        <taxon>Aliidiomarina</taxon>
    </lineage>
</organism>
<dbReference type="Pfam" id="PF22580">
    <property type="entry name" value="KYNU_C"/>
    <property type="match status" value="1"/>
</dbReference>
<gene>
    <name evidence="4 7" type="primary">kynU</name>
    <name evidence="7" type="ORF">CWE13_08630</name>
</gene>